<gene>
    <name evidence="1" type="ORF">O159_05610</name>
</gene>
<dbReference type="HOGENOM" id="CLU_2898737_0_0_11"/>
<accession>U3P360</accession>
<proteinExistence type="predicted"/>
<organism evidence="1 2">
    <name type="scientific">Leifsonia xyli subsp. cynodontis DSM 46306</name>
    <dbReference type="NCBI Taxonomy" id="1389489"/>
    <lineage>
        <taxon>Bacteria</taxon>
        <taxon>Bacillati</taxon>
        <taxon>Actinomycetota</taxon>
        <taxon>Actinomycetes</taxon>
        <taxon>Micrococcales</taxon>
        <taxon>Microbacteriaceae</taxon>
        <taxon>Leifsonia</taxon>
    </lineage>
</organism>
<dbReference type="EMBL" id="CP006734">
    <property type="protein sequence ID" value="AGW40755.1"/>
    <property type="molecule type" value="Genomic_DNA"/>
</dbReference>
<evidence type="ECO:0000313" key="2">
    <source>
        <dbReference type="Proteomes" id="UP000016743"/>
    </source>
</evidence>
<sequence>MDGIREANVMPRSSSTCFTRSMIGASWMPTDPSDPTLIAAFGSFCIVATSWSCEVRSACSKT</sequence>
<evidence type="ECO:0000313" key="1">
    <source>
        <dbReference type="EMBL" id="AGW40755.1"/>
    </source>
</evidence>
<dbReference type="AlphaFoldDB" id="U3P360"/>
<name>U3P360_LEIXC</name>
<protein>
    <submittedName>
        <fullName evidence="1">Uncharacterized protein</fullName>
    </submittedName>
</protein>
<keyword evidence="2" id="KW-1185">Reference proteome</keyword>
<dbReference type="STRING" id="1389489.O159_05610"/>
<dbReference type="KEGG" id="lxy:O159_05610"/>
<reference evidence="1 2" key="1">
    <citation type="journal article" date="2013" name="Genome Announc.">
        <title>Complete Genome Sequence of Leifsonia xyli subsp. cynodontis Strain DSM46306, a Gram-Positive Bacterial Pathogen of Grasses.</title>
        <authorList>
            <person name="Monteiro-Vitorello C.B."/>
            <person name="Zerillo M.M."/>
            <person name="Van Sluys M.A."/>
            <person name="Camargo L.E."/>
            <person name="Kitajima J.P."/>
        </authorList>
    </citation>
    <scope>NUCLEOTIDE SEQUENCE [LARGE SCALE GENOMIC DNA]</scope>
    <source>
        <strain evidence="1 2">DSM 46306</strain>
    </source>
</reference>
<dbReference type="Proteomes" id="UP000016743">
    <property type="component" value="Chromosome"/>
</dbReference>